<evidence type="ECO:0000256" key="2">
    <source>
        <dbReference type="ARBA" id="ARBA00022801"/>
    </source>
</evidence>
<dbReference type="EMBL" id="JBGBPQ010000015">
    <property type="protein sequence ID" value="KAL1510796.1"/>
    <property type="molecule type" value="Genomic_DNA"/>
</dbReference>
<dbReference type="PANTHER" id="PTHR47959:SF1">
    <property type="entry name" value="ATP-DEPENDENT RNA HELICASE DBPA"/>
    <property type="match status" value="1"/>
</dbReference>
<gene>
    <name evidence="8" type="ORF">AB1Y20_007081</name>
</gene>
<dbReference type="SUPFAM" id="SSF52540">
    <property type="entry name" value="P-loop containing nucleoside triphosphate hydrolases"/>
    <property type="match status" value="1"/>
</dbReference>
<dbReference type="Gene3D" id="3.40.50.300">
    <property type="entry name" value="P-loop containing nucleotide triphosphate hydrolases"/>
    <property type="match status" value="2"/>
</dbReference>
<dbReference type="SMART" id="SM00487">
    <property type="entry name" value="DEXDc"/>
    <property type="match status" value="1"/>
</dbReference>
<feature type="signal peptide" evidence="5">
    <location>
        <begin position="1"/>
        <end position="20"/>
    </location>
</feature>
<evidence type="ECO:0000259" key="7">
    <source>
        <dbReference type="PROSITE" id="PS51194"/>
    </source>
</evidence>
<keyword evidence="1" id="KW-0547">Nucleotide-binding</keyword>
<protein>
    <recommendedName>
        <fullName evidence="10">RNA helicase</fullName>
    </recommendedName>
</protein>
<dbReference type="InterPro" id="IPR027417">
    <property type="entry name" value="P-loop_NTPase"/>
</dbReference>
<keyword evidence="4" id="KW-0067">ATP-binding</keyword>
<evidence type="ECO:0000313" key="8">
    <source>
        <dbReference type="EMBL" id="KAL1510796.1"/>
    </source>
</evidence>
<feature type="chain" id="PRO_5044207190" description="RNA helicase" evidence="5">
    <location>
        <begin position="21"/>
        <end position="481"/>
    </location>
</feature>
<dbReference type="PROSITE" id="PS51192">
    <property type="entry name" value="HELICASE_ATP_BIND_1"/>
    <property type="match status" value="1"/>
</dbReference>
<reference evidence="8 9" key="1">
    <citation type="journal article" date="2024" name="Science">
        <title>Giant polyketide synthase enzymes in the biosynthesis of giant marine polyether toxins.</title>
        <authorList>
            <person name="Fallon T.R."/>
            <person name="Shende V.V."/>
            <person name="Wierzbicki I.H."/>
            <person name="Pendleton A.L."/>
            <person name="Watervoot N.F."/>
            <person name="Auber R.P."/>
            <person name="Gonzalez D.J."/>
            <person name="Wisecaver J.H."/>
            <person name="Moore B.S."/>
        </authorList>
    </citation>
    <scope>NUCLEOTIDE SEQUENCE [LARGE SCALE GENOMIC DNA]</scope>
    <source>
        <strain evidence="8 9">12B1</strain>
    </source>
</reference>
<dbReference type="Proteomes" id="UP001515480">
    <property type="component" value="Unassembled WGS sequence"/>
</dbReference>
<dbReference type="SMART" id="SM00490">
    <property type="entry name" value="HELICc"/>
    <property type="match status" value="1"/>
</dbReference>
<name>A0AB34J0W1_PRYPA</name>
<proteinExistence type="predicted"/>
<evidence type="ECO:0000259" key="6">
    <source>
        <dbReference type="PROSITE" id="PS51192"/>
    </source>
</evidence>
<sequence length="481" mass="49522">MLPLPLLSLLAVWAPTPRHTGSPAAVSFARIQPVGLAARDDPPLPLPPDALLRLRASGIGALHPLQHAAHAAALRGLDVVVHAETGAGKTLCFALPTLARLAAAGGGAPRALVLAPTLELAAQTAHVFNSLRPGCAAALARGEESLPRAEVVVGPPAMLLALLRQPAAAGGGGGREEARVGGAGKVRLRSELISSVQVLVLDEADALLMPLGRYATSREKSSRETHPKEAATLTSLLCAARADELQVLACSATVGRPLRRELAALCARPLELIRAPPAAAPPAAHARAVGLPCGMEVRVLTHEQDNTIAAIHAALAASDASSPLLFLPPGRSVTAELKLLKQCGLNAVPLTDALLELRAAANALEAAPRGGGEPRLIVAASSEARGIDLPAVDLVLLVGVPPTADAFLHMAGRTARRGEAGEVVVLTTKSSAAQQLGVLGAQLGVDFERNVSHLDGLNQEWAQTWWVHQKVVGAEAKGWSG</sequence>
<comment type="caution">
    <text evidence="8">The sequence shown here is derived from an EMBL/GenBank/DDBJ whole genome shotgun (WGS) entry which is preliminary data.</text>
</comment>
<keyword evidence="3" id="KW-0347">Helicase</keyword>
<dbReference type="AlphaFoldDB" id="A0AB34J0W1"/>
<dbReference type="Pfam" id="PF00271">
    <property type="entry name" value="Helicase_C"/>
    <property type="match status" value="1"/>
</dbReference>
<keyword evidence="2" id="KW-0378">Hydrolase</keyword>
<dbReference type="GO" id="GO:0003724">
    <property type="term" value="F:RNA helicase activity"/>
    <property type="evidence" value="ECO:0007669"/>
    <property type="project" value="TreeGrafter"/>
</dbReference>
<evidence type="ECO:0000313" key="9">
    <source>
        <dbReference type="Proteomes" id="UP001515480"/>
    </source>
</evidence>
<dbReference type="PROSITE" id="PS51194">
    <property type="entry name" value="HELICASE_CTER"/>
    <property type="match status" value="1"/>
</dbReference>
<feature type="domain" description="Helicase ATP-binding" evidence="6">
    <location>
        <begin position="70"/>
        <end position="272"/>
    </location>
</feature>
<evidence type="ECO:0000256" key="4">
    <source>
        <dbReference type="ARBA" id="ARBA00022840"/>
    </source>
</evidence>
<dbReference type="InterPro" id="IPR050079">
    <property type="entry name" value="DEAD_box_RNA_helicase"/>
</dbReference>
<keyword evidence="5" id="KW-0732">Signal</keyword>
<keyword evidence="9" id="KW-1185">Reference proteome</keyword>
<evidence type="ECO:0000256" key="5">
    <source>
        <dbReference type="SAM" id="SignalP"/>
    </source>
</evidence>
<dbReference type="InterPro" id="IPR014001">
    <property type="entry name" value="Helicase_ATP-bd"/>
</dbReference>
<evidence type="ECO:0008006" key="10">
    <source>
        <dbReference type="Google" id="ProtNLM"/>
    </source>
</evidence>
<dbReference type="GO" id="GO:0003676">
    <property type="term" value="F:nucleic acid binding"/>
    <property type="evidence" value="ECO:0007669"/>
    <property type="project" value="InterPro"/>
</dbReference>
<accession>A0AB34J0W1</accession>
<dbReference type="GO" id="GO:0016787">
    <property type="term" value="F:hydrolase activity"/>
    <property type="evidence" value="ECO:0007669"/>
    <property type="project" value="UniProtKB-KW"/>
</dbReference>
<dbReference type="PANTHER" id="PTHR47959">
    <property type="entry name" value="ATP-DEPENDENT RNA HELICASE RHLE-RELATED"/>
    <property type="match status" value="1"/>
</dbReference>
<organism evidence="8 9">
    <name type="scientific">Prymnesium parvum</name>
    <name type="common">Toxic golden alga</name>
    <dbReference type="NCBI Taxonomy" id="97485"/>
    <lineage>
        <taxon>Eukaryota</taxon>
        <taxon>Haptista</taxon>
        <taxon>Haptophyta</taxon>
        <taxon>Prymnesiophyceae</taxon>
        <taxon>Prymnesiales</taxon>
        <taxon>Prymnesiaceae</taxon>
        <taxon>Prymnesium</taxon>
    </lineage>
</organism>
<dbReference type="GO" id="GO:0005829">
    <property type="term" value="C:cytosol"/>
    <property type="evidence" value="ECO:0007669"/>
    <property type="project" value="TreeGrafter"/>
</dbReference>
<feature type="domain" description="Helicase C-terminal" evidence="7">
    <location>
        <begin position="310"/>
        <end position="473"/>
    </location>
</feature>
<dbReference type="InterPro" id="IPR011545">
    <property type="entry name" value="DEAD/DEAH_box_helicase_dom"/>
</dbReference>
<evidence type="ECO:0000256" key="3">
    <source>
        <dbReference type="ARBA" id="ARBA00022806"/>
    </source>
</evidence>
<dbReference type="InterPro" id="IPR001650">
    <property type="entry name" value="Helicase_C-like"/>
</dbReference>
<dbReference type="Pfam" id="PF00270">
    <property type="entry name" value="DEAD"/>
    <property type="match status" value="1"/>
</dbReference>
<evidence type="ECO:0000256" key="1">
    <source>
        <dbReference type="ARBA" id="ARBA00022741"/>
    </source>
</evidence>
<dbReference type="GO" id="GO:0005524">
    <property type="term" value="F:ATP binding"/>
    <property type="evidence" value="ECO:0007669"/>
    <property type="project" value="UniProtKB-KW"/>
</dbReference>